<accession>A0AAE1JI14</accession>
<evidence type="ECO:0000256" key="6">
    <source>
        <dbReference type="ARBA" id="ARBA00022989"/>
    </source>
</evidence>
<dbReference type="Gene3D" id="1.10.630.10">
    <property type="entry name" value="Cytochrome P450"/>
    <property type="match status" value="1"/>
</dbReference>
<dbReference type="AlphaFoldDB" id="A0AAE1JI14"/>
<keyword evidence="13" id="KW-1185">Reference proteome</keyword>
<comment type="caution">
    <text evidence="12">The sequence shown here is derived from an EMBL/GenBank/DDBJ whole genome shotgun (WGS) entry which is preliminary data.</text>
</comment>
<name>A0AAE1JI14_9FABA</name>
<evidence type="ECO:0000313" key="13">
    <source>
        <dbReference type="Proteomes" id="UP001293593"/>
    </source>
</evidence>
<keyword evidence="8" id="KW-0408">Iron</keyword>
<evidence type="ECO:0000256" key="4">
    <source>
        <dbReference type="ARBA" id="ARBA00022692"/>
    </source>
</evidence>
<evidence type="ECO:0000256" key="8">
    <source>
        <dbReference type="ARBA" id="ARBA00023004"/>
    </source>
</evidence>
<keyword evidence="7" id="KW-0560">Oxidoreductase</keyword>
<keyword evidence="4 11" id="KW-0812">Transmembrane</keyword>
<organism evidence="12 13">
    <name type="scientific">Acacia crassicarpa</name>
    <name type="common">northern wattle</name>
    <dbReference type="NCBI Taxonomy" id="499986"/>
    <lineage>
        <taxon>Eukaryota</taxon>
        <taxon>Viridiplantae</taxon>
        <taxon>Streptophyta</taxon>
        <taxon>Embryophyta</taxon>
        <taxon>Tracheophyta</taxon>
        <taxon>Spermatophyta</taxon>
        <taxon>Magnoliopsida</taxon>
        <taxon>eudicotyledons</taxon>
        <taxon>Gunneridae</taxon>
        <taxon>Pentapetalae</taxon>
        <taxon>rosids</taxon>
        <taxon>fabids</taxon>
        <taxon>Fabales</taxon>
        <taxon>Fabaceae</taxon>
        <taxon>Caesalpinioideae</taxon>
        <taxon>mimosoid clade</taxon>
        <taxon>Acacieae</taxon>
        <taxon>Acacia</taxon>
    </lineage>
</organism>
<evidence type="ECO:0000256" key="10">
    <source>
        <dbReference type="ARBA" id="ARBA00023136"/>
    </source>
</evidence>
<sequence>MEGGEELWQWKMVWSVTALVISYTVLIIWQKMWLKPRRIRSVLHKQGITGPTPSFLLGNLPEIQKIQSQFSNLSSSSIPDQWFHSLFPFLHQWRQQYGPIFLYSSGNKQHLYVGDPELIKELNLIRSLDLGKPSYLSKPLKPMLGNGIIRANGHYWSFQRNLVAPQLFLSKIKSMVDFMEESTKEIVRKWDKRITESGGKVAEIVIDNDLMALTADVICKACFGSSYAQGNQIFAKLSALQAILAKPNLLFGFTDIRFLPTKANREIWRLAKEYDKLILK</sequence>
<evidence type="ECO:0000256" key="7">
    <source>
        <dbReference type="ARBA" id="ARBA00023002"/>
    </source>
</evidence>
<reference evidence="12" key="1">
    <citation type="submission" date="2023-10" db="EMBL/GenBank/DDBJ databases">
        <title>Chromosome-level genome of the transformable northern wattle, Acacia crassicarpa.</title>
        <authorList>
            <person name="Massaro I."/>
            <person name="Sinha N.R."/>
            <person name="Poethig S."/>
            <person name="Leichty A.R."/>
        </authorList>
    </citation>
    <scope>NUCLEOTIDE SEQUENCE</scope>
    <source>
        <strain evidence="12">Acra3RX</strain>
        <tissue evidence="12">Leaf</tissue>
    </source>
</reference>
<dbReference type="EMBL" id="JAWXYG010000007">
    <property type="protein sequence ID" value="KAK4268364.1"/>
    <property type="molecule type" value="Genomic_DNA"/>
</dbReference>
<dbReference type="PANTHER" id="PTHR24282">
    <property type="entry name" value="CYTOCHROME P450 FAMILY MEMBER"/>
    <property type="match status" value="1"/>
</dbReference>
<evidence type="ECO:0000256" key="5">
    <source>
        <dbReference type="ARBA" id="ARBA00022723"/>
    </source>
</evidence>
<keyword evidence="3" id="KW-0349">Heme</keyword>
<protein>
    <recommendedName>
        <fullName evidence="14">Cytochrome P450</fullName>
    </recommendedName>
</protein>
<dbReference type="GO" id="GO:0016705">
    <property type="term" value="F:oxidoreductase activity, acting on paired donors, with incorporation or reduction of molecular oxygen"/>
    <property type="evidence" value="ECO:0007669"/>
    <property type="project" value="InterPro"/>
</dbReference>
<dbReference type="InterPro" id="IPR050665">
    <property type="entry name" value="Cytochrome_P450_Monooxygen"/>
</dbReference>
<keyword evidence="10 11" id="KW-0472">Membrane</keyword>
<proteinExistence type="inferred from homology"/>
<dbReference type="GO" id="GO:0020037">
    <property type="term" value="F:heme binding"/>
    <property type="evidence" value="ECO:0007669"/>
    <property type="project" value="InterPro"/>
</dbReference>
<keyword evidence="9" id="KW-0503">Monooxygenase</keyword>
<evidence type="ECO:0000256" key="2">
    <source>
        <dbReference type="ARBA" id="ARBA00010617"/>
    </source>
</evidence>
<evidence type="ECO:0000256" key="1">
    <source>
        <dbReference type="ARBA" id="ARBA00004167"/>
    </source>
</evidence>
<keyword evidence="5" id="KW-0479">Metal-binding</keyword>
<evidence type="ECO:0000256" key="11">
    <source>
        <dbReference type="SAM" id="Phobius"/>
    </source>
</evidence>
<comment type="similarity">
    <text evidence="2">Belongs to the cytochrome P450 family.</text>
</comment>
<comment type="subcellular location">
    <subcellularLocation>
        <location evidence="1">Membrane</location>
        <topology evidence="1">Single-pass membrane protein</topology>
    </subcellularLocation>
</comment>
<keyword evidence="6 11" id="KW-1133">Transmembrane helix</keyword>
<dbReference type="InterPro" id="IPR001128">
    <property type="entry name" value="Cyt_P450"/>
</dbReference>
<dbReference type="GO" id="GO:0016020">
    <property type="term" value="C:membrane"/>
    <property type="evidence" value="ECO:0007669"/>
    <property type="project" value="UniProtKB-SubCell"/>
</dbReference>
<evidence type="ECO:0008006" key="14">
    <source>
        <dbReference type="Google" id="ProtNLM"/>
    </source>
</evidence>
<evidence type="ECO:0000256" key="3">
    <source>
        <dbReference type="ARBA" id="ARBA00022617"/>
    </source>
</evidence>
<dbReference type="PANTHER" id="PTHR24282:SF130">
    <property type="entry name" value="CYTOCHROME P450 FAMILY PROTEIN"/>
    <property type="match status" value="1"/>
</dbReference>
<evidence type="ECO:0000313" key="12">
    <source>
        <dbReference type="EMBL" id="KAK4268364.1"/>
    </source>
</evidence>
<evidence type="ECO:0000256" key="9">
    <source>
        <dbReference type="ARBA" id="ARBA00023033"/>
    </source>
</evidence>
<dbReference type="GO" id="GO:0004497">
    <property type="term" value="F:monooxygenase activity"/>
    <property type="evidence" value="ECO:0007669"/>
    <property type="project" value="UniProtKB-KW"/>
</dbReference>
<feature type="transmembrane region" description="Helical" evidence="11">
    <location>
        <begin position="12"/>
        <end position="29"/>
    </location>
</feature>
<dbReference type="Pfam" id="PF00067">
    <property type="entry name" value="p450"/>
    <property type="match status" value="1"/>
</dbReference>
<dbReference type="GO" id="GO:0005506">
    <property type="term" value="F:iron ion binding"/>
    <property type="evidence" value="ECO:0007669"/>
    <property type="project" value="InterPro"/>
</dbReference>
<dbReference type="Proteomes" id="UP001293593">
    <property type="component" value="Unassembled WGS sequence"/>
</dbReference>
<dbReference type="SUPFAM" id="SSF48264">
    <property type="entry name" value="Cytochrome P450"/>
    <property type="match status" value="1"/>
</dbReference>
<gene>
    <name evidence="12" type="ORF">QN277_025032</name>
</gene>
<dbReference type="InterPro" id="IPR036396">
    <property type="entry name" value="Cyt_P450_sf"/>
</dbReference>